<evidence type="ECO:0000313" key="6">
    <source>
        <dbReference type="EMBL" id="CAF9918045.1"/>
    </source>
</evidence>
<dbReference type="GO" id="GO:0001786">
    <property type="term" value="F:phosphatidylserine binding"/>
    <property type="evidence" value="ECO:0007669"/>
    <property type="project" value="TreeGrafter"/>
</dbReference>
<dbReference type="PRINTS" id="PR01813">
    <property type="entry name" value="ANNEXINFUNGI"/>
</dbReference>
<evidence type="ECO:0000313" key="7">
    <source>
        <dbReference type="Proteomes" id="UP000664203"/>
    </source>
</evidence>
<reference evidence="6" key="1">
    <citation type="submission" date="2021-03" db="EMBL/GenBank/DDBJ databases">
        <authorList>
            <person name="Tagirdzhanova G."/>
        </authorList>
    </citation>
    <scope>NUCLEOTIDE SEQUENCE</scope>
</reference>
<comment type="similarity">
    <text evidence="1 4">Belongs to the annexin family.</text>
</comment>
<dbReference type="PANTHER" id="PTHR10502:SF102">
    <property type="entry name" value="ANNEXIN B11"/>
    <property type="match status" value="1"/>
</dbReference>
<feature type="region of interest" description="Disordered" evidence="5">
    <location>
        <begin position="1"/>
        <end position="216"/>
    </location>
</feature>
<feature type="compositionally biased region" description="Low complexity" evidence="5">
    <location>
        <begin position="84"/>
        <end position="96"/>
    </location>
</feature>
<feature type="compositionally biased region" description="Low complexity" evidence="5">
    <location>
        <begin position="139"/>
        <end position="152"/>
    </location>
</feature>
<feature type="compositionally biased region" description="Pro residues" evidence="5">
    <location>
        <begin position="101"/>
        <end position="138"/>
    </location>
</feature>
<dbReference type="InterPro" id="IPR018252">
    <property type="entry name" value="Annexin_repeat_CS"/>
</dbReference>
<name>A0A8H3F6J0_9LECA</name>
<dbReference type="AlphaFoldDB" id="A0A8H3F6J0"/>
<evidence type="ECO:0000256" key="5">
    <source>
        <dbReference type="SAM" id="MobiDB-lite"/>
    </source>
</evidence>
<dbReference type="Proteomes" id="UP000664203">
    <property type="component" value="Unassembled WGS sequence"/>
</dbReference>
<dbReference type="InterPro" id="IPR018502">
    <property type="entry name" value="Annexin_repeat"/>
</dbReference>
<dbReference type="PRINTS" id="PR00196">
    <property type="entry name" value="ANNEXIN"/>
</dbReference>
<dbReference type="EMBL" id="CAJPDR010000107">
    <property type="protein sequence ID" value="CAF9918045.1"/>
    <property type="molecule type" value="Genomic_DNA"/>
</dbReference>
<dbReference type="Pfam" id="PF00191">
    <property type="entry name" value="Annexin"/>
    <property type="match status" value="4"/>
</dbReference>
<dbReference type="GO" id="GO:0005544">
    <property type="term" value="F:calcium-dependent phospholipid binding"/>
    <property type="evidence" value="ECO:0007669"/>
    <property type="project" value="UniProtKB-KW"/>
</dbReference>
<feature type="compositionally biased region" description="Low complexity" evidence="5">
    <location>
        <begin position="183"/>
        <end position="195"/>
    </location>
</feature>
<keyword evidence="4" id="KW-0106">Calcium</keyword>
<protein>
    <recommendedName>
        <fullName evidence="4">Annexin</fullName>
    </recommendedName>
</protein>
<sequence>MSYPPPQGGYPQQYGAPPPQGYQQPPPSRYPPQAYPPQGYPPPQGYSGPPPQSQGYGQGGHSVAPHGGYLQGATIGPGRPPPSLQQQQGGYQAQSQYNHGYPPPQQPPYGAPSHSPYPQPQGYPPSPQRPYGAPPHSPNPQQQGYPPQQQPYGAPPPQGQYPPQQHNTLPLNQQYGQPPPPQQGTYGAPPQALPYGAPPPQSYGTPQTVPTPPSPGYVPGQIVRVDMSRQADECRKAMKGLGTDEAALIRVLTKIPPLEVSAIKEAFRQRHGRDLEHDVQKEVSGHFELCLLSILRGPLQQDVWCLNKALKGAGTDEDLLNEILIGRSNADMQAIKQAYHYTYHRSLEHDVRDDLSAKTERLFSMILSATRREESAPVIPQSIEADVTEIHRCTEGRIGAEQLTVCSILSNRSDNQIRAIAHAYEHKYRRSLERVFIHEFSGHMEDALVQMVRCGTARAMRDAINIDNAMAGMGTNDDMLVTRIVKLHWNPAHLQQVKGAYKVRYRQELIGRVRGETSGDYERCLVAMLQ</sequence>
<dbReference type="GO" id="GO:0005737">
    <property type="term" value="C:cytoplasm"/>
    <property type="evidence" value="ECO:0007669"/>
    <property type="project" value="TreeGrafter"/>
</dbReference>
<dbReference type="SUPFAM" id="SSF47874">
    <property type="entry name" value="Annexin"/>
    <property type="match status" value="1"/>
</dbReference>
<proteinExistence type="inferred from homology"/>
<comment type="domain">
    <text evidence="4">A pair of annexin repeats may form one binding site for calcium and phospholipid.</text>
</comment>
<dbReference type="Gene3D" id="1.10.220.10">
    <property type="entry name" value="Annexin"/>
    <property type="match status" value="4"/>
</dbReference>
<dbReference type="PROSITE" id="PS51897">
    <property type="entry name" value="ANNEXIN_2"/>
    <property type="match status" value="4"/>
</dbReference>
<keyword evidence="4" id="KW-0111">Calcium/phospholipid-binding</keyword>
<evidence type="ECO:0000256" key="2">
    <source>
        <dbReference type="ARBA" id="ARBA00022737"/>
    </source>
</evidence>
<dbReference type="PROSITE" id="PS00223">
    <property type="entry name" value="ANNEXIN_1"/>
    <property type="match status" value="1"/>
</dbReference>
<dbReference type="GO" id="GO:0005509">
    <property type="term" value="F:calcium ion binding"/>
    <property type="evidence" value="ECO:0007669"/>
    <property type="project" value="InterPro"/>
</dbReference>
<keyword evidence="7" id="KW-1185">Reference proteome</keyword>
<evidence type="ECO:0000256" key="1">
    <source>
        <dbReference type="ARBA" id="ARBA00007831"/>
    </source>
</evidence>
<dbReference type="FunFam" id="1.10.220.10:FF:000005">
    <property type="entry name" value="Annexin"/>
    <property type="match status" value="2"/>
</dbReference>
<dbReference type="SMART" id="SM00335">
    <property type="entry name" value="ANX"/>
    <property type="match status" value="4"/>
</dbReference>
<dbReference type="GO" id="GO:0012506">
    <property type="term" value="C:vesicle membrane"/>
    <property type="evidence" value="ECO:0007669"/>
    <property type="project" value="TreeGrafter"/>
</dbReference>
<keyword evidence="2 4" id="KW-0677">Repeat</keyword>
<gene>
    <name evidence="6" type="ORF">ALECFALPRED_000499</name>
</gene>
<accession>A0A8H3F6J0</accession>
<dbReference type="InterPro" id="IPR001464">
    <property type="entry name" value="Annexin"/>
</dbReference>
<dbReference type="GO" id="GO:0005886">
    <property type="term" value="C:plasma membrane"/>
    <property type="evidence" value="ECO:0007669"/>
    <property type="project" value="TreeGrafter"/>
</dbReference>
<feature type="compositionally biased region" description="Pro residues" evidence="5">
    <location>
        <begin position="16"/>
        <end position="52"/>
    </location>
</feature>
<evidence type="ECO:0000256" key="3">
    <source>
        <dbReference type="ARBA" id="ARBA00023216"/>
    </source>
</evidence>
<evidence type="ECO:0000256" key="4">
    <source>
        <dbReference type="RuleBase" id="RU003540"/>
    </source>
</evidence>
<dbReference type="OrthoDB" id="37886at2759"/>
<dbReference type="InterPro" id="IPR009117">
    <property type="entry name" value="ANX14"/>
</dbReference>
<dbReference type="InterPro" id="IPR037104">
    <property type="entry name" value="Annexin_sf"/>
</dbReference>
<dbReference type="PANTHER" id="PTHR10502">
    <property type="entry name" value="ANNEXIN"/>
    <property type="match status" value="1"/>
</dbReference>
<comment type="caution">
    <text evidence="6">The sequence shown here is derived from an EMBL/GenBank/DDBJ whole genome shotgun (WGS) entry which is preliminary data.</text>
</comment>
<organism evidence="6 7">
    <name type="scientific">Alectoria fallacina</name>
    <dbReference type="NCBI Taxonomy" id="1903189"/>
    <lineage>
        <taxon>Eukaryota</taxon>
        <taxon>Fungi</taxon>
        <taxon>Dikarya</taxon>
        <taxon>Ascomycota</taxon>
        <taxon>Pezizomycotina</taxon>
        <taxon>Lecanoromycetes</taxon>
        <taxon>OSLEUM clade</taxon>
        <taxon>Lecanoromycetidae</taxon>
        <taxon>Lecanorales</taxon>
        <taxon>Lecanorineae</taxon>
        <taxon>Parmeliaceae</taxon>
        <taxon>Alectoria</taxon>
    </lineage>
</organism>
<keyword evidence="3 4" id="KW-0041">Annexin</keyword>
<dbReference type="GO" id="GO:0005634">
    <property type="term" value="C:nucleus"/>
    <property type="evidence" value="ECO:0007669"/>
    <property type="project" value="TreeGrafter"/>
</dbReference>